<dbReference type="Proteomes" id="UP000176037">
    <property type="component" value="Unassembled WGS sequence"/>
</dbReference>
<dbReference type="RefSeq" id="WP_070175469.1">
    <property type="nucleotide sequence ID" value="NZ_BMJR01000001.1"/>
</dbReference>
<dbReference type="CDD" id="cd07814">
    <property type="entry name" value="SRPBCC_CalC_Aha1-like"/>
    <property type="match status" value="1"/>
</dbReference>
<keyword evidence="4" id="KW-1185">Reference proteome</keyword>
<dbReference type="Pfam" id="PF08327">
    <property type="entry name" value="AHSA1"/>
    <property type="match status" value="1"/>
</dbReference>
<dbReference type="EMBL" id="MJIC01000010">
    <property type="protein sequence ID" value="OFI34550.1"/>
    <property type="molecule type" value="Genomic_DNA"/>
</dbReference>
<proteinExistence type="inferred from homology"/>
<organism evidence="3 4">
    <name type="scientific">Alteromonas lipolytica</name>
    <dbReference type="NCBI Taxonomy" id="1856405"/>
    <lineage>
        <taxon>Bacteria</taxon>
        <taxon>Pseudomonadati</taxon>
        <taxon>Pseudomonadota</taxon>
        <taxon>Gammaproteobacteria</taxon>
        <taxon>Alteromonadales</taxon>
        <taxon>Alteromonadaceae</taxon>
        <taxon>Alteromonas/Salinimonas group</taxon>
        <taxon>Alteromonas</taxon>
    </lineage>
</organism>
<dbReference type="InterPro" id="IPR013538">
    <property type="entry name" value="ASHA1/2-like_C"/>
</dbReference>
<evidence type="ECO:0000256" key="1">
    <source>
        <dbReference type="ARBA" id="ARBA00006817"/>
    </source>
</evidence>
<evidence type="ECO:0000313" key="4">
    <source>
        <dbReference type="Proteomes" id="UP000176037"/>
    </source>
</evidence>
<feature type="domain" description="Activator of Hsp90 ATPase homologue 1/2-like C-terminal" evidence="2">
    <location>
        <begin position="14"/>
        <end position="144"/>
    </location>
</feature>
<reference evidence="3 4" key="1">
    <citation type="submission" date="2016-09" db="EMBL/GenBank/DDBJ databases">
        <title>Alteromonas lipolytica, a new species isolated from sea water.</title>
        <authorList>
            <person name="Wu Y.-H."/>
            <person name="Cheng H."/>
            <person name="Xu X.-W."/>
        </authorList>
    </citation>
    <scope>NUCLEOTIDE SEQUENCE [LARGE SCALE GENOMIC DNA]</scope>
    <source>
        <strain evidence="3 4">JW12</strain>
    </source>
</reference>
<dbReference type="InterPro" id="IPR023393">
    <property type="entry name" value="START-like_dom_sf"/>
</dbReference>
<comment type="similarity">
    <text evidence="1">Belongs to the AHA1 family.</text>
</comment>
<protein>
    <recommendedName>
        <fullName evidence="2">Activator of Hsp90 ATPase homologue 1/2-like C-terminal domain-containing protein</fullName>
    </recommendedName>
</protein>
<comment type="caution">
    <text evidence="3">The sequence shown here is derived from an EMBL/GenBank/DDBJ whole genome shotgun (WGS) entry which is preliminary data.</text>
</comment>
<dbReference type="SUPFAM" id="SSF55961">
    <property type="entry name" value="Bet v1-like"/>
    <property type="match status" value="1"/>
</dbReference>
<name>A0A1E8FF63_9ALTE</name>
<evidence type="ECO:0000259" key="2">
    <source>
        <dbReference type="Pfam" id="PF08327"/>
    </source>
</evidence>
<dbReference type="OrthoDB" id="120079at2"/>
<dbReference type="AlphaFoldDB" id="A0A1E8FF63"/>
<sequence>MDKVINLTETVCCSVAEAFQCFTDVRRVCQWLTLEANITPQVAGEYELFWDPENKNINSTIGCKITAISKNQLLAFEWKSPVMFKSFANTGDPLTHVVVSFHSLGDKTVIHLIHSGWRASPEWQEACAWQQRAWETAFDNLKSMFF</sequence>
<dbReference type="Gene3D" id="3.30.530.20">
    <property type="match status" value="1"/>
</dbReference>
<accession>A0A1E8FF63</accession>
<evidence type="ECO:0000313" key="3">
    <source>
        <dbReference type="EMBL" id="OFI34550.1"/>
    </source>
</evidence>
<gene>
    <name evidence="3" type="ORF">BFC17_13200</name>
</gene>